<dbReference type="InterPro" id="IPR002293">
    <property type="entry name" value="AA/rel_permease1"/>
</dbReference>
<feature type="transmembrane region" description="Helical" evidence="5">
    <location>
        <begin position="400"/>
        <end position="419"/>
    </location>
</feature>
<dbReference type="PANTHER" id="PTHR11785:SF523">
    <property type="entry name" value="AMINO ACID TRANSPORTER PROTEIN 6"/>
    <property type="match status" value="1"/>
</dbReference>
<comment type="caution">
    <text evidence="6">The sequence shown here is derived from an EMBL/GenBank/DDBJ whole genome shotgun (WGS) entry which is preliminary data.</text>
</comment>
<dbReference type="Gene3D" id="1.20.1740.10">
    <property type="entry name" value="Amino acid/polyamine transporter I"/>
    <property type="match status" value="1"/>
</dbReference>
<dbReference type="FunFam" id="1.20.1740.10:FF:000058">
    <property type="entry name" value="Amino Acid Transporter"/>
    <property type="match status" value="1"/>
</dbReference>
<feature type="transmembrane region" description="Helical" evidence="5">
    <location>
        <begin position="41"/>
        <end position="65"/>
    </location>
</feature>
<feature type="transmembrane region" description="Helical" evidence="5">
    <location>
        <begin position="143"/>
        <end position="164"/>
    </location>
</feature>
<evidence type="ECO:0000256" key="1">
    <source>
        <dbReference type="ARBA" id="ARBA00004141"/>
    </source>
</evidence>
<organism evidence="6 7">
    <name type="scientific">Heterodera schachtii</name>
    <name type="common">Sugarbeet cyst nematode worm</name>
    <name type="synonym">Tylenchus schachtii</name>
    <dbReference type="NCBI Taxonomy" id="97005"/>
    <lineage>
        <taxon>Eukaryota</taxon>
        <taxon>Metazoa</taxon>
        <taxon>Ecdysozoa</taxon>
        <taxon>Nematoda</taxon>
        <taxon>Chromadorea</taxon>
        <taxon>Rhabditida</taxon>
        <taxon>Tylenchina</taxon>
        <taxon>Tylenchomorpha</taxon>
        <taxon>Tylenchoidea</taxon>
        <taxon>Heteroderidae</taxon>
        <taxon>Heteroderinae</taxon>
        <taxon>Heterodera</taxon>
    </lineage>
</organism>
<dbReference type="InterPro" id="IPR050598">
    <property type="entry name" value="AminoAcid_Transporter"/>
</dbReference>
<feature type="transmembrane region" description="Helical" evidence="5">
    <location>
        <begin position="12"/>
        <end position="35"/>
    </location>
</feature>
<evidence type="ECO:0000256" key="2">
    <source>
        <dbReference type="ARBA" id="ARBA00022692"/>
    </source>
</evidence>
<dbReference type="PANTHER" id="PTHR11785">
    <property type="entry name" value="AMINO ACID TRANSPORTER"/>
    <property type="match status" value="1"/>
</dbReference>
<proteinExistence type="predicted"/>
<gene>
    <name evidence="6" type="ORF">niasHS_017904</name>
</gene>
<protein>
    <recommendedName>
        <fullName evidence="8">Amino acid transporter</fullName>
    </recommendedName>
</protein>
<evidence type="ECO:0000256" key="3">
    <source>
        <dbReference type="ARBA" id="ARBA00022989"/>
    </source>
</evidence>
<evidence type="ECO:0000313" key="7">
    <source>
        <dbReference type="Proteomes" id="UP001620645"/>
    </source>
</evidence>
<keyword evidence="2 5" id="KW-0812">Transmembrane</keyword>
<name>A0ABD2I6V6_HETSC</name>
<feature type="transmembrane region" description="Helical" evidence="5">
    <location>
        <begin position="465"/>
        <end position="487"/>
    </location>
</feature>
<evidence type="ECO:0000256" key="5">
    <source>
        <dbReference type="SAM" id="Phobius"/>
    </source>
</evidence>
<evidence type="ECO:0000313" key="6">
    <source>
        <dbReference type="EMBL" id="KAL3072930.1"/>
    </source>
</evidence>
<feature type="transmembrane region" description="Helical" evidence="5">
    <location>
        <begin position="176"/>
        <end position="196"/>
    </location>
</feature>
<feature type="transmembrane region" description="Helical" evidence="5">
    <location>
        <begin position="425"/>
        <end position="444"/>
    </location>
</feature>
<feature type="transmembrane region" description="Helical" evidence="5">
    <location>
        <begin position="299"/>
        <end position="321"/>
    </location>
</feature>
<feature type="transmembrane region" description="Helical" evidence="5">
    <location>
        <begin position="246"/>
        <end position="270"/>
    </location>
</feature>
<dbReference type="EMBL" id="JBICCN010000373">
    <property type="protein sequence ID" value="KAL3072930.1"/>
    <property type="molecule type" value="Genomic_DNA"/>
</dbReference>
<keyword evidence="7" id="KW-1185">Reference proteome</keyword>
<dbReference type="AlphaFoldDB" id="A0ABD2I6V6"/>
<dbReference type="Proteomes" id="UP001620645">
    <property type="component" value="Unassembled WGS sequence"/>
</dbReference>
<feature type="transmembrane region" description="Helical" evidence="5">
    <location>
        <begin position="86"/>
        <end position="106"/>
    </location>
</feature>
<accession>A0ABD2I6V6</accession>
<evidence type="ECO:0000256" key="4">
    <source>
        <dbReference type="ARBA" id="ARBA00023136"/>
    </source>
</evidence>
<keyword evidence="3 5" id="KW-1133">Transmembrane helix</keyword>
<comment type="subcellular location">
    <subcellularLocation>
        <location evidence="1">Membrane</location>
        <topology evidence="1">Multi-pass membrane protein</topology>
    </subcellularLocation>
</comment>
<evidence type="ECO:0008006" key="8">
    <source>
        <dbReference type="Google" id="ProtNLM"/>
    </source>
</evidence>
<reference evidence="6 7" key="1">
    <citation type="submission" date="2024-10" db="EMBL/GenBank/DDBJ databases">
        <authorList>
            <person name="Kim D."/>
        </authorList>
    </citation>
    <scope>NUCLEOTIDE SEQUENCE [LARGE SCALE GENOMIC DNA]</scope>
    <source>
        <strain evidence="6">Taebaek</strain>
    </source>
</reference>
<dbReference type="Pfam" id="PF13520">
    <property type="entry name" value="AA_permease_2"/>
    <property type="match status" value="1"/>
</dbReference>
<dbReference type="PIRSF" id="PIRSF006060">
    <property type="entry name" value="AA_transporter"/>
    <property type="match status" value="1"/>
</dbReference>
<dbReference type="GO" id="GO:0016020">
    <property type="term" value="C:membrane"/>
    <property type="evidence" value="ECO:0007669"/>
    <property type="project" value="UniProtKB-SubCell"/>
</dbReference>
<sequence length="518" mass="57190">MPSSEKNKLGRWGATSYFIGSVVGSGIFITPTSILNRIGSIGLSLLISLLAAAATTLGAFCYIELGTSIRRSGSDFAYLSYVKWRPLAFMFMVSGSVLICPLYSAIQADTFAEYFVQGLGLDSLLMDAADQHNSAAAFALRKLIALCSVWLIIFLNFFSLRSVVAPFQLVTSVAKFLSALLIIGIGFYWLLFKGYTENLRQPFANSSFDVGNLTNAFFAGLFNYDGWDVLNYGIEEISNPASTMPFAILSGMTCTAIIYTAINFAFFVVLSVCDIQNSSAVAMTFADQTMGYFTKLMPFIISLVLLNALNASVFMGSRYLYAVARERQLPSFIACVHRTHDSPRAALIVHTVFIVIGLFLGNVNELISYVSFAVWLQRGCAMCALLYIRFKHLPAIRMPIVLPFLFLAICFSLSIITIIKDFSTAYVGLTLIGSALIIYGIFIWEKALNRISIYREQSSNWNVKMRFFFLLTIALLSVVLLLSPSALAKKRARRSMPVNAAMPEWKILSAEVENDGTA</sequence>
<keyword evidence="4 5" id="KW-0472">Membrane</keyword>